<organism evidence="2 3">
    <name type="scientific">Rhodococcus oxybenzonivorans</name>
    <dbReference type="NCBI Taxonomy" id="1990687"/>
    <lineage>
        <taxon>Bacteria</taxon>
        <taxon>Bacillati</taxon>
        <taxon>Actinomycetota</taxon>
        <taxon>Actinomycetes</taxon>
        <taxon>Mycobacteriales</taxon>
        <taxon>Nocardiaceae</taxon>
        <taxon>Rhodococcus</taxon>
    </lineage>
</organism>
<accession>A0AAE4UVY8</accession>
<protein>
    <submittedName>
        <fullName evidence="2">CoA transferase</fullName>
    </submittedName>
</protein>
<evidence type="ECO:0000313" key="3">
    <source>
        <dbReference type="Proteomes" id="UP001185863"/>
    </source>
</evidence>
<dbReference type="EMBL" id="JAWLUP010000006">
    <property type="protein sequence ID" value="MDV7263953.1"/>
    <property type="molecule type" value="Genomic_DNA"/>
</dbReference>
<dbReference type="InterPro" id="IPR003673">
    <property type="entry name" value="CoA-Trfase_fam_III"/>
</dbReference>
<gene>
    <name evidence="2" type="ORF">R4315_05190</name>
</gene>
<keyword evidence="1 2" id="KW-0808">Transferase</keyword>
<dbReference type="InterPro" id="IPR044855">
    <property type="entry name" value="CoA-Trfase_III_dom3_sf"/>
</dbReference>
<dbReference type="AlphaFoldDB" id="A0AAE4UVY8"/>
<evidence type="ECO:0000256" key="1">
    <source>
        <dbReference type="ARBA" id="ARBA00022679"/>
    </source>
</evidence>
<proteinExistence type="predicted"/>
<dbReference type="Gene3D" id="3.40.50.10540">
    <property type="entry name" value="Crotonobetainyl-coa:carnitine coa-transferase, domain 1"/>
    <property type="match status" value="2"/>
</dbReference>
<dbReference type="Pfam" id="PF02515">
    <property type="entry name" value="CoA_transf_3"/>
    <property type="match status" value="2"/>
</dbReference>
<dbReference type="PANTHER" id="PTHR48207">
    <property type="entry name" value="SUCCINATE--HYDROXYMETHYLGLUTARATE COA-TRANSFERASE"/>
    <property type="match status" value="1"/>
</dbReference>
<dbReference type="InterPro" id="IPR050483">
    <property type="entry name" value="CoA-transferase_III_domain"/>
</dbReference>
<dbReference type="Proteomes" id="UP001185863">
    <property type="component" value="Unassembled WGS sequence"/>
</dbReference>
<dbReference type="SUPFAM" id="SSF89796">
    <property type="entry name" value="CoA-transferase family III (CaiB/BaiF)"/>
    <property type="match status" value="1"/>
</dbReference>
<name>A0AAE4UVY8_9NOCA</name>
<dbReference type="GO" id="GO:0008410">
    <property type="term" value="F:CoA-transferase activity"/>
    <property type="evidence" value="ECO:0007669"/>
    <property type="project" value="TreeGrafter"/>
</dbReference>
<comment type="caution">
    <text evidence="2">The sequence shown here is derived from an EMBL/GenBank/DDBJ whole genome shotgun (WGS) entry which is preliminary data.</text>
</comment>
<sequence length="191" mass="20601">MNVVDLSHFLAGPFATIILGDLGADVLKIEPPTGDPVRNRPSTAWCRRSAGVMDLTGEAGGPPARVGYQIGHTAGGLWAAIAILAGLQGRNTDGATRHVEISLFDAQLSLLVWQAQDYLSHDVVYERMGTRHATFPPSQAFGCADGRYVYATPSAIPRWWAGYCTALDVSDNPQFAELADRQRTETNSSRS</sequence>
<reference evidence="2" key="1">
    <citation type="submission" date="2023-10" db="EMBL/GenBank/DDBJ databases">
        <title>Development of a sustainable strategy for remediation of hydrocarbon-contaminated territories based on the waste exchange concept.</title>
        <authorList>
            <person name="Krivoruchko A."/>
        </authorList>
    </citation>
    <scope>NUCLEOTIDE SEQUENCE</scope>
    <source>
        <strain evidence="2">IEGM 68</strain>
    </source>
</reference>
<dbReference type="InterPro" id="IPR023606">
    <property type="entry name" value="CoA-Trfase_III_dom_1_sf"/>
</dbReference>
<dbReference type="Gene3D" id="3.30.1540.10">
    <property type="entry name" value="formyl-coa transferase, domain 3"/>
    <property type="match status" value="1"/>
</dbReference>
<evidence type="ECO:0000313" key="2">
    <source>
        <dbReference type="EMBL" id="MDV7263953.1"/>
    </source>
</evidence>
<dbReference type="PANTHER" id="PTHR48207:SF3">
    <property type="entry name" value="SUCCINATE--HYDROXYMETHYLGLUTARATE COA-TRANSFERASE"/>
    <property type="match status" value="1"/>
</dbReference>